<evidence type="ECO:0000313" key="2">
    <source>
        <dbReference type="EMBL" id="GHD57073.1"/>
    </source>
</evidence>
<organism evidence="2 3">
    <name type="scientific">Jeongeupia chitinilytica</name>
    <dbReference type="NCBI Taxonomy" id="1041641"/>
    <lineage>
        <taxon>Bacteria</taxon>
        <taxon>Pseudomonadati</taxon>
        <taxon>Pseudomonadota</taxon>
        <taxon>Betaproteobacteria</taxon>
        <taxon>Neisseriales</taxon>
        <taxon>Chitinibacteraceae</taxon>
        <taxon>Jeongeupia</taxon>
    </lineage>
</organism>
<name>A0ABQ3GVH6_9NEIS</name>
<evidence type="ECO:0000313" key="3">
    <source>
        <dbReference type="Proteomes" id="UP000604737"/>
    </source>
</evidence>
<dbReference type="EMBL" id="BMYO01000001">
    <property type="protein sequence ID" value="GHD57073.1"/>
    <property type="molecule type" value="Genomic_DNA"/>
</dbReference>
<proteinExistence type="predicted"/>
<keyword evidence="3" id="KW-1185">Reference proteome</keyword>
<comment type="caution">
    <text evidence="2">The sequence shown here is derived from an EMBL/GenBank/DDBJ whole genome shotgun (WGS) entry which is preliminary data.</text>
</comment>
<reference evidence="3" key="1">
    <citation type="journal article" date="2019" name="Int. J. Syst. Evol. Microbiol.">
        <title>The Global Catalogue of Microorganisms (GCM) 10K type strain sequencing project: providing services to taxonomists for standard genome sequencing and annotation.</title>
        <authorList>
            <consortium name="The Broad Institute Genomics Platform"/>
            <consortium name="The Broad Institute Genome Sequencing Center for Infectious Disease"/>
            <person name="Wu L."/>
            <person name="Ma J."/>
        </authorList>
    </citation>
    <scope>NUCLEOTIDE SEQUENCE [LARGE SCALE GENOMIC DNA]</scope>
    <source>
        <strain evidence="3">KCTC 23701</strain>
    </source>
</reference>
<accession>A0ABQ3GVH6</accession>
<protein>
    <submittedName>
        <fullName evidence="2">Uncharacterized protein</fullName>
    </submittedName>
</protein>
<gene>
    <name evidence="2" type="ORF">GCM10007350_05200</name>
</gene>
<feature type="signal peptide" evidence="1">
    <location>
        <begin position="1"/>
        <end position="26"/>
    </location>
</feature>
<sequence length="153" mass="15249">MGFVMTMFRAVPALMLAGLCAGPALADVNGSDLMLSGGYMSVMSPLLSVTGKPVQASGALAAGVVLTVVGLGYGAGEVSAVTVEKASDGSRYVINASEARLKALGVAVGTSVRVTAESTGYVLVASGQMLAFIPNEVGTALLHQSRVSAGKAQ</sequence>
<evidence type="ECO:0000256" key="1">
    <source>
        <dbReference type="SAM" id="SignalP"/>
    </source>
</evidence>
<dbReference type="Proteomes" id="UP000604737">
    <property type="component" value="Unassembled WGS sequence"/>
</dbReference>
<keyword evidence="1" id="KW-0732">Signal</keyword>
<feature type="chain" id="PRO_5047518361" evidence="1">
    <location>
        <begin position="27"/>
        <end position="153"/>
    </location>
</feature>